<dbReference type="Pfam" id="PF00202">
    <property type="entry name" value="Aminotran_3"/>
    <property type="match status" value="1"/>
</dbReference>
<keyword evidence="7" id="KW-1185">Reference proteome</keyword>
<dbReference type="GO" id="GO:0008483">
    <property type="term" value="F:transaminase activity"/>
    <property type="evidence" value="ECO:0007669"/>
    <property type="project" value="UniProtKB-KW"/>
</dbReference>
<evidence type="ECO:0000256" key="3">
    <source>
        <dbReference type="ARBA" id="ARBA00022679"/>
    </source>
</evidence>
<dbReference type="RefSeq" id="WP_106891305.1">
    <property type="nucleotide sequence ID" value="NZ_CP027860.1"/>
</dbReference>
<dbReference type="Gene3D" id="3.90.1150.10">
    <property type="entry name" value="Aspartate Aminotransferase, domain 1"/>
    <property type="match status" value="1"/>
</dbReference>
<dbReference type="InterPro" id="IPR005814">
    <property type="entry name" value="Aminotrans_3"/>
</dbReference>
<dbReference type="AlphaFoldDB" id="A0A2P1PRC5"/>
<dbReference type="OrthoDB" id="6188639at2"/>
<dbReference type="EMBL" id="CP027860">
    <property type="protein sequence ID" value="AVP97381.1"/>
    <property type="molecule type" value="Genomic_DNA"/>
</dbReference>
<dbReference type="GO" id="GO:0030170">
    <property type="term" value="F:pyridoxal phosphate binding"/>
    <property type="evidence" value="ECO:0007669"/>
    <property type="project" value="InterPro"/>
</dbReference>
<comment type="cofactor">
    <cofactor evidence="1">
        <name>pyridoxal 5'-phosphate</name>
        <dbReference type="ChEBI" id="CHEBI:597326"/>
    </cofactor>
</comment>
<dbReference type="InterPro" id="IPR015422">
    <property type="entry name" value="PyrdxlP-dep_Trfase_small"/>
</dbReference>
<keyword evidence="3 6" id="KW-0808">Transferase</keyword>
<evidence type="ECO:0000313" key="6">
    <source>
        <dbReference type="EMBL" id="AVP97381.1"/>
    </source>
</evidence>
<name>A0A2P1PRC5_9GAMM</name>
<dbReference type="KEGG" id="xba:C7S18_09320"/>
<reference evidence="6 7" key="1">
    <citation type="submission" date="2018-03" db="EMBL/GenBank/DDBJ databases">
        <title>Ahniella affigens gen. nov., sp. nov., a gammaproteobacterium isolated from sandy soil near a stream.</title>
        <authorList>
            <person name="Ko Y."/>
            <person name="Kim J.-H."/>
        </authorList>
    </citation>
    <scope>NUCLEOTIDE SEQUENCE [LARGE SCALE GENOMIC DNA]</scope>
    <source>
        <strain evidence="6 7">D13</strain>
    </source>
</reference>
<dbReference type="InterPro" id="IPR015421">
    <property type="entry name" value="PyrdxlP-dep_Trfase_major"/>
</dbReference>
<dbReference type="Proteomes" id="UP000241074">
    <property type="component" value="Chromosome"/>
</dbReference>
<organism evidence="6 7">
    <name type="scientific">Ahniella affigens</name>
    <dbReference type="NCBI Taxonomy" id="2021234"/>
    <lineage>
        <taxon>Bacteria</taxon>
        <taxon>Pseudomonadati</taxon>
        <taxon>Pseudomonadota</taxon>
        <taxon>Gammaproteobacteria</taxon>
        <taxon>Lysobacterales</taxon>
        <taxon>Rhodanobacteraceae</taxon>
        <taxon>Ahniella</taxon>
    </lineage>
</organism>
<dbReference type="PANTHER" id="PTHR11986">
    <property type="entry name" value="AMINOTRANSFERASE CLASS III"/>
    <property type="match status" value="1"/>
</dbReference>
<reference evidence="6 7" key="2">
    <citation type="submission" date="2018-03" db="EMBL/GenBank/DDBJ databases">
        <authorList>
            <person name="Keele B.F."/>
        </authorList>
    </citation>
    <scope>NUCLEOTIDE SEQUENCE [LARGE SCALE GENOMIC DNA]</scope>
    <source>
        <strain evidence="6 7">D13</strain>
    </source>
</reference>
<accession>A0A2P1PRC5</accession>
<dbReference type="InterPro" id="IPR015424">
    <property type="entry name" value="PyrdxlP-dep_Trfase"/>
</dbReference>
<comment type="similarity">
    <text evidence="5">Belongs to the class-III pyridoxal-phosphate-dependent aminotransferase family.</text>
</comment>
<dbReference type="Gene3D" id="3.40.640.10">
    <property type="entry name" value="Type I PLP-dependent aspartate aminotransferase-like (Major domain)"/>
    <property type="match status" value="1"/>
</dbReference>
<protein>
    <submittedName>
        <fullName evidence="6">Lysine 6-aminotransferase</fullName>
    </submittedName>
</protein>
<dbReference type="GO" id="GO:0042802">
    <property type="term" value="F:identical protein binding"/>
    <property type="evidence" value="ECO:0007669"/>
    <property type="project" value="TreeGrafter"/>
</dbReference>
<gene>
    <name evidence="6" type="ORF">C7S18_09320</name>
</gene>
<evidence type="ECO:0000256" key="1">
    <source>
        <dbReference type="ARBA" id="ARBA00001933"/>
    </source>
</evidence>
<sequence length="500" mass="53713">MNLLEKLNAMRQAGAAALTKGLSDALITQFAAGYPELVDAINEAYAQFQAISAEMPDLVKLDEREQIRQIQAGYINFYQEDAVNPYVAIAGRGPWVVTLKGAVVHDSGGYGMLGFGHAPKAVLEAMSRPHVMANVMTPSLSQLRFDRALRAEIGQRRGGCPYSKFLCLNSGSEAMGLAARISDVNAKLMTDLGGRHAGKQVKIVGLKGAFHGRTDRPAQVSDSSRKTYLQHLATFRGADNLLTAVPNDVDSLKAVFAEAERNNWFIEAVFIEPVMGEGNPGVATTPAFYQAARELTEAHGSLLVIDAIQAGLRTTGYLSIVDSPGFEHLSAPDIESYSKAINAGQYPLSVLAVSEKAAGLYRKGIYGNTMTTNPRAMDVAVAVLECLTPDVRANIVKRGKEFLAKLEQLAKEVPGTITKVQGTGLLFSAELAPDFKCYGAGSTEEFLRYHGFGVIHGGTNSLRFTPPFTITDAEVDMLIAGVRMALLEGPRMKAEVAQAA</sequence>
<proteinExistence type="inferred from homology"/>
<dbReference type="SUPFAM" id="SSF53383">
    <property type="entry name" value="PLP-dependent transferases"/>
    <property type="match status" value="1"/>
</dbReference>
<evidence type="ECO:0000256" key="4">
    <source>
        <dbReference type="ARBA" id="ARBA00022898"/>
    </source>
</evidence>
<keyword evidence="4 5" id="KW-0663">Pyridoxal phosphate</keyword>
<dbReference type="PANTHER" id="PTHR11986:SF79">
    <property type="entry name" value="ACETYLORNITHINE AMINOTRANSFERASE, MITOCHONDRIAL"/>
    <property type="match status" value="1"/>
</dbReference>
<evidence type="ECO:0000313" key="7">
    <source>
        <dbReference type="Proteomes" id="UP000241074"/>
    </source>
</evidence>
<evidence type="ECO:0000256" key="5">
    <source>
        <dbReference type="RuleBase" id="RU003560"/>
    </source>
</evidence>
<evidence type="ECO:0000256" key="2">
    <source>
        <dbReference type="ARBA" id="ARBA00022576"/>
    </source>
</evidence>
<dbReference type="InterPro" id="IPR050103">
    <property type="entry name" value="Class-III_PLP-dep_AT"/>
</dbReference>
<keyword evidence="2 6" id="KW-0032">Aminotransferase</keyword>